<dbReference type="STRING" id="289078.A0A2X0KII5"/>
<dbReference type="GO" id="GO:0005524">
    <property type="term" value="F:ATP binding"/>
    <property type="evidence" value="ECO:0007669"/>
    <property type="project" value="UniProtKB-KW"/>
</dbReference>
<dbReference type="Gene3D" id="3.30.565.10">
    <property type="entry name" value="Histidine kinase-like ATPase, C-terminal domain"/>
    <property type="match status" value="2"/>
</dbReference>
<dbReference type="SUPFAM" id="SSF55874">
    <property type="entry name" value="ATPase domain of HSP90 chaperone/DNA topoisomerase II/histidine kinase"/>
    <property type="match status" value="1"/>
</dbReference>
<evidence type="ECO:0000256" key="7">
    <source>
        <dbReference type="SAM" id="SignalP"/>
    </source>
</evidence>
<feature type="chain" id="PRO_5030060023" evidence="7">
    <location>
        <begin position="21"/>
        <end position="845"/>
    </location>
</feature>
<dbReference type="InterPro" id="IPR001404">
    <property type="entry name" value="Hsp90_fam"/>
</dbReference>
<evidence type="ECO:0000313" key="9">
    <source>
        <dbReference type="Proteomes" id="UP000249723"/>
    </source>
</evidence>
<feature type="signal peptide" evidence="7">
    <location>
        <begin position="1"/>
        <end position="20"/>
    </location>
</feature>
<dbReference type="GO" id="GO:0051082">
    <property type="term" value="F:unfolded protein binding"/>
    <property type="evidence" value="ECO:0007669"/>
    <property type="project" value="InterPro"/>
</dbReference>
<dbReference type="InterPro" id="IPR036890">
    <property type="entry name" value="HATPase_C_sf"/>
</dbReference>
<accession>A0A2X0KII5</accession>
<keyword evidence="4" id="KW-0143">Chaperone</keyword>
<dbReference type="PANTHER" id="PTHR11528">
    <property type="entry name" value="HEAT SHOCK PROTEIN 90 FAMILY MEMBER"/>
    <property type="match status" value="1"/>
</dbReference>
<name>A0A2X0KII5_9BASI</name>
<dbReference type="OrthoDB" id="28737at2759"/>
<keyword evidence="9" id="KW-1185">Reference proteome</keyword>
<feature type="binding site" evidence="5">
    <location>
        <position position="84"/>
    </location>
    <ligand>
        <name>ATP</name>
        <dbReference type="ChEBI" id="CHEBI:30616"/>
    </ligand>
</feature>
<evidence type="ECO:0000256" key="4">
    <source>
        <dbReference type="ARBA" id="ARBA00023186"/>
    </source>
</evidence>
<feature type="binding site" evidence="5">
    <location>
        <position position="126"/>
    </location>
    <ligand>
        <name>ATP</name>
        <dbReference type="ChEBI" id="CHEBI:30616"/>
    </ligand>
</feature>
<dbReference type="SUPFAM" id="SSF110942">
    <property type="entry name" value="HSP90 C-terminal domain"/>
    <property type="match status" value="1"/>
</dbReference>
<evidence type="ECO:0000256" key="2">
    <source>
        <dbReference type="ARBA" id="ARBA00022741"/>
    </source>
</evidence>
<dbReference type="PIRSF" id="PIRSF002583">
    <property type="entry name" value="Hsp90"/>
    <property type="match status" value="1"/>
</dbReference>
<evidence type="ECO:0000256" key="3">
    <source>
        <dbReference type="ARBA" id="ARBA00022840"/>
    </source>
</evidence>
<dbReference type="InterPro" id="IPR020568">
    <property type="entry name" value="Ribosomal_Su5_D2-typ_SF"/>
</dbReference>
<comment type="similarity">
    <text evidence="1">Belongs to the heat shock protein 90 family.</text>
</comment>
<proteinExistence type="inferred from homology"/>
<feature type="region of interest" description="Disordered" evidence="6">
    <location>
        <begin position="772"/>
        <end position="792"/>
    </location>
</feature>
<dbReference type="Gene3D" id="3.40.50.11260">
    <property type="match status" value="1"/>
</dbReference>
<feature type="binding site" evidence="5">
    <location>
        <position position="131"/>
    </location>
    <ligand>
        <name>ATP</name>
        <dbReference type="ChEBI" id="CHEBI:30616"/>
    </ligand>
</feature>
<dbReference type="CDD" id="cd16927">
    <property type="entry name" value="HATPase_Hsp90-like"/>
    <property type="match status" value="1"/>
</dbReference>
<dbReference type="Gene3D" id="3.30.230.80">
    <property type="match status" value="1"/>
</dbReference>
<dbReference type="HAMAP" id="MF_00505">
    <property type="entry name" value="HSP90"/>
    <property type="match status" value="1"/>
</dbReference>
<dbReference type="GO" id="GO:0140662">
    <property type="term" value="F:ATP-dependent protein folding chaperone"/>
    <property type="evidence" value="ECO:0007669"/>
    <property type="project" value="InterPro"/>
</dbReference>
<evidence type="ECO:0000256" key="6">
    <source>
        <dbReference type="SAM" id="MobiDB-lite"/>
    </source>
</evidence>
<evidence type="ECO:0000313" key="8">
    <source>
        <dbReference type="EMBL" id="SCZ91458.1"/>
    </source>
</evidence>
<feature type="binding site" evidence="5">
    <location>
        <position position="139"/>
    </location>
    <ligand>
        <name>ATP</name>
        <dbReference type="ChEBI" id="CHEBI:30616"/>
    </ligand>
</feature>
<dbReference type="GO" id="GO:0016887">
    <property type="term" value="F:ATP hydrolysis activity"/>
    <property type="evidence" value="ECO:0007669"/>
    <property type="project" value="InterPro"/>
</dbReference>
<feature type="compositionally biased region" description="Basic and acidic residues" evidence="6">
    <location>
        <begin position="296"/>
        <end position="323"/>
    </location>
</feature>
<dbReference type="Pfam" id="PF00183">
    <property type="entry name" value="HSP90"/>
    <property type="match status" value="1"/>
</dbReference>
<dbReference type="Proteomes" id="UP000249723">
    <property type="component" value="Unassembled WGS sequence"/>
</dbReference>
<dbReference type="SUPFAM" id="SSF54211">
    <property type="entry name" value="Ribosomal protein S5 domain 2-like"/>
    <property type="match status" value="1"/>
</dbReference>
<feature type="binding site" evidence="5">
    <location>
        <position position="80"/>
    </location>
    <ligand>
        <name>ATP</name>
        <dbReference type="ChEBI" id="CHEBI:30616"/>
    </ligand>
</feature>
<protein>
    <submittedName>
        <fullName evidence="8">BZ3500_MvSof-1268-A1-R1_Chr1-2g01422 protein</fullName>
    </submittedName>
</protein>
<dbReference type="InterPro" id="IPR037196">
    <property type="entry name" value="HSP90_C"/>
</dbReference>
<dbReference type="PRINTS" id="PR00775">
    <property type="entry name" value="HEATSHOCK90"/>
</dbReference>
<gene>
    <name evidence="8" type="ORF">BZ3500_MVSOF-1268-A1-R1_CHR1-2G01422</name>
</gene>
<dbReference type="NCBIfam" id="NF003555">
    <property type="entry name" value="PRK05218.1"/>
    <property type="match status" value="1"/>
</dbReference>
<dbReference type="Gene3D" id="1.20.120.790">
    <property type="entry name" value="Heat shock protein 90, C-terminal domain"/>
    <property type="match status" value="1"/>
</dbReference>
<feature type="region of interest" description="Disordered" evidence="6">
    <location>
        <begin position="287"/>
        <end position="323"/>
    </location>
</feature>
<evidence type="ECO:0000256" key="1">
    <source>
        <dbReference type="ARBA" id="ARBA00008239"/>
    </source>
</evidence>
<sequence>MRFSTSFLALAALSTRLALGVTATSSASEDAPPAASLLTPEQEQETFSHAKKYEYQSDIARLMKIVVGNLYESRDVWVRELLSNANDALEKTRLLSLTDPAILEPAPQLNVSVITDVPGRRIIIRDSGLGMTQEQLAENLGTIARSGTSEFLAKLDKGDGANLIGQSVLSSTYFLFWLAVNLTRNLCDRRFGLGFYSSFLVADRVTVASKSNDSPKQYVFESNADAQGFRIAEDPRGTTLGRGTEITLHLKEDAKEYLEHEKLKSLISKHAEYGASPIYLWTETTTTYTEEEDEAEPKTDDDSEVKVEDVDDKPKEPKTKEVTTTEWQLINDRAPLWMRDPKEVTKTEYEEFFKGAFKSSEEPLAWSHFKGDAGPTSFRALIFIPPSLPNDFYSKDYVLLESLKLFVRRVFITNDLGKDYLPRHLNWVKVFIDVDDLPLNVGRDSLQKTRVIHQIKANLIKRILDTFASLAEKDPEKYNALIEKAGTALKVGVVEDLKNRDRLVKLLRFHSSASDNVTSLHDVVTRRRKGQSQLFFIAAAGAKTSDLAKSPFVERILARGYEVLYMTDPMDEMLVSTLPTVEGLKFQDVAKEGLKFGDEDEDEDAKEEEETYKTQFEPLAKYIEKTLADSVEKVVISTRLTTSPCLVVAGKQGYSGNMERLIASQNQGTGENFMTAFAKMQKKTFEINPKHPLIEALLTKVEAHNEEAEGGDDGLKESLQVLWLTALVKSGFTVPDPNVYFEQIETILRRSLGVAQEAKVEVEVKPAPEVEHGPVKFEEPGAAGTEGGKPKGEFQDWAKVKAELAAKKAADAAAAMMGGGNDAVDEEQTVVDGAGEPVTTAHDEL</sequence>
<keyword evidence="3 5" id="KW-0067">ATP-binding</keyword>
<organism evidence="8 9">
    <name type="scientific">Microbotryum saponariae</name>
    <dbReference type="NCBI Taxonomy" id="289078"/>
    <lineage>
        <taxon>Eukaryota</taxon>
        <taxon>Fungi</taxon>
        <taxon>Dikarya</taxon>
        <taxon>Basidiomycota</taxon>
        <taxon>Pucciniomycotina</taxon>
        <taxon>Microbotryomycetes</taxon>
        <taxon>Microbotryales</taxon>
        <taxon>Microbotryaceae</taxon>
        <taxon>Microbotryum</taxon>
    </lineage>
</organism>
<reference evidence="9" key="1">
    <citation type="submission" date="2016-10" db="EMBL/GenBank/DDBJ databases">
        <authorList>
            <person name="Jeantristanb JTB J.-T."/>
            <person name="Ricardo R."/>
        </authorList>
    </citation>
    <scope>NUCLEOTIDE SEQUENCE [LARGE SCALE GENOMIC DNA]</scope>
</reference>
<keyword evidence="2 5" id="KW-0547">Nucleotide-binding</keyword>
<evidence type="ECO:0000256" key="5">
    <source>
        <dbReference type="PIRSR" id="PIRSR002583-1"/>
    </source>
</evidence>
<feature type="binding site" evidence="5">
    <location>
        <position position="244"/>
    </location>
    <ligand>
        <name>ATP</name>
        <dbReference type="ChEBI" id="CHEBI:30616"/>
    </ligand>
</feature>
<dbReference type="InterPro" id="IPR020575">
    <property type="entry name" value="Hsp90_N"/>
</dbReference>
<keyword evidence="7" id="KW-0732">Signal</keyword>
<feature type="binding site" evidence="5">
    <location>
        <position position="443"/>
    </location>
    <ligand>
        <name>ATP</name>
        <dbReference type="ChEBI" id="CHEBI:30616"/>
    </ligand>
</feature>
<feature type="binding site" evidence="5">
    <location>
        <begin position="146"/>
        <end position="147"/>
    </location>
    <ligand>
        <name>ATP</name>
        <dbReference type="ChEBI" id="CHEBI:30616"/>
    </ligand>
</feature>
<dbReference type="EMBL" id="FMWP01000015">
    <property type="protein sequence ID" value="SCZ91458.1"/>
    <property type="molecule type" value="Genomic_DNA"/>
</dbReference>
<dbReference type="AlphaFoldDB" id="A0A2X0KII5"/>